<feature type="region of interest" description="Disordered" evidence="1">
    <location>
        <begin position="802"/>
        <end position="840"/>
    </location>
</feature>
<protein>
    <submittedName>
        <fullName evidence="3">Chorein N-terminal domain-containing protein</fullName>
    </submittedName>
</protein>
<sequence length="840" mass="93600">MASLIKNQIVKHLSKFAKNLTPDQISVEILRGKSELKNIELNEDVLTDALELPAWLKIKKARCNRIVVRVPWTRLKSAPVQLFIDEVTVQVELSSEMRPPPKTATNMLSAYSASDNSYGFANRVAEGMSLYINTLEMEFTSEMFGGSIMLSRLSIESRTPGWHTATDLRMTRIADSNTNEALLFKQISWQLLRVEASARRDRTDNQPYGPTINAPLRLITSQGRCRLAVKKSTVDGSVIAGRIQVILEDILWVATLPQVRSAIMFYRHLMELVNKAAEMTKAERAQKAWRESVHASAGTPTRTQAPPQQSQQQAPPKPGPIPAASAAFKHFDFRQTSYHCYIGKIDLHLCDDAHTGPEYPLDWDIDSGALQVTLLKFALDVYPYHLAAGDRSHWVRYKNQTQFSKWVTELLAHYKNVLTSTLDGKKQQEMKRLWPQLMSQSCVVRMDDIIVHCVSDTSTKRDSLQKLISSDRDAMASLPGDQPLIHIEFGDFYYPGHSDLPAPPSCSHILVSPLRFLLDLRTIRWMLYVYHDICNTLDLKNGGLDGVPHTDVRIEALMPKMIIPAPNNVHLHQPKKPSQIVIQLSTVILTNCLIGDNIDPSALKAAATRLSDSPLFKSTLAVGNRDLTVLPMGTAAFGSYMARLCEVIASQSQYNVGPTTGHDYKTDSAASDLWCIKTSPVWIEFSGSPVYYPKPMPFVSDAPWTVFAVPNVDKANANLPDVFLLAEPQVPIKVALDHYQYLQLIRTIEAVSKFVDMLDADEKFFTNKSADVSPTKSLVLACSLDRIEVHLLLPVEGPISQFDDRSSTTSKSLDLLDVPGPLAPTGLKPAPRTTEVHSGV</sequence>
<feature type="compositionally biased region" description="Low complexity" evidence="1">
    <location>
        <begin position="297"/>
        <end position="314"/>
    </location>
</feature>
<keyword evidence="2" id="KW-1185">Reference proteome</keyword>
<dbReference type="WBParaSite" id="PSAMB.scaffold439size51217.g5896.t1">
    <property type="protein sequence ID" value="PSAMB.scaffold439size51217.g5896.t1"/>
    <property type="gene ID" value="PSAMB.scaffold439size51217.g5896"/>
</dbReference>
<dbReference type="Pfam" id="PF24917">
    <property type="entry name" value="BLTP3A_B"/>
    <property type="match status" value="2"/>
</dbReference>
<evidence type="ECO:0000313" key="2">
    <source>
        <dbReference type="Proteomes" id="UP000887566"/>
    </source>
</evidence>
<dbReference type="PANTHER" id="PTHR22774:SF11">
    <property type="entry name" value="CHOREIN N-TERMINAL DOMAIN-CONTAINING PROTEIN"/>
    <property type="match status" value="1"/>
</dbReference>
<dbReference type="InterPro" id="IPR026728">
    <property type="entry name" value="BLTP3A/B"/>
</dbReference>
<organism evidence="2 3">
    <name type="scientific">Plectus sambesii</name>
    <dbReference type="NCBI Taxonomy" id="2011161"/>
    <lineage>
        <taxon>Eukaryota</taxon>
        <taxon>Metazoa</taxon>
        <taxon>Ecdysozoa</taxon>
        <taxon>Nematoda</taxon>
        <taxon>Chromadorea</taxon>
        <taxon>Plectida</taxon>
        <taxon>Plectina</taxon>
        <taxon>Plectoidea</taxon>
        <taxon>Plectidae</taxon>
        <taxon>Plectus</taxon>
    </lineage>
</organism>
<feature type="compositionally biased region" description="Low complexity" evidence="1">
    <location>
        <begin position="807"/>
        <end position="817"/>
    </location>
</feature>
<feature type="region of interest" description="Disordered" evidence="1">
    <location>
        <begin position="284"/>
        <end position="321"/>
    </location>
</feature>
<reference evidence="3" key="1">
    <citation type="submission" date="2022-11" db="UniProtKB">
        <authorList>
            <consortium name="WormBaseParasite"/>
        </authorList>
    </citation>
    <scope>IDENTIFICATION</scope>
</reference>
<evidence type="ECO:0000313" key="3">
    <source>
        <dbReference type="WBParaSite" id="PSAMB.scaffold439size51217.g5896.t1"/>
    </source>
</evidence>
<dbReference type="Proteomes" id="UP000887566">
    <property type="component" value="Unplaced"/>
</dbReference>
<proteinExistence type="predicted"/>
<name>A0A914WLL0_9BILA</name>
<dbReference type="AlphaFoldDB" id="A0A914WLL0"/>
<feature type="compositionally biased region" description="Basic and acidic residues" evidence="1">
    <location>
        <begin position="284"/>
        <end position="293"/>
    </location>
</feature>
<evidence type="ECO:0000256" key="1">
    <source>
        <dbReference type="SAM" id="MobiDB-lite"/>
    </source>
</evidence>
<dbReference type="PANTHER" id="PTHR22774">
    <property type="entry name" value="CHOREIN N-TERMINAL DOMAIN-CONTAINING PROTEIN"/>
    <property type="match status" value="1"/>
</dbReference>
<accession>A0A914WLL0</accession>